<feature type="region of interest" description="Disordered" evidence="2">
    <location>
        <begin position="443"/>
        <end position="477"/>
    </location>
</feature>
<dbReference type="GO" id="GO:0043565">
    <property type="term" value="F:sequence-specific DNA binding"/>
    <property type="evidence" value="ECO:0007669"/>
    <property type="project" value="TreeGrafter"/>
</dbReference>
<protein>
    <recommendedName>
        <fullName evidence="3">FHA domain-containing protein</fullName>
    </recommendedName>
</protein>
<reference evidence="4 5" key="1">
    <citation type="submission" date="2022-11" db="EMBL/GenBank/DDBJ databases">
        <title>Mucor velutinosus strain NIH1002 WGS.</title>
        <authorList>
            <person name="Subramanian P."/>
            <person name="Mullikin J.C."/>
            <person name="Segre J.A."/>
            <person name="Zelazny A.M."/>
        </authorList>
    </citation>
    <scope>NUCLEOTIDE SEQUENCE [LARGE SCALE GENOMIC DNA]</scope>
    <source>
        <strain evidence="4 5">NIH1002</strain>
    </source>
</reference>
<dbReference type="Gene3D" id="2.60.200.20">
    <property type="match status" value="1"/>
</dbReference>
<evidence type="ECO:0000259" key="3">
    <source>
        <dbReference type="PROSITE" id="PS50006"/>
    </source>
</evidence>
<evidence type="ECO:0000313" key="4">
    <source>
        <dbReference type="EMBL" id="KAK4514904.1"/>
    </source>
</evidence>
<dbReference type="EMBL" id="JASEJX010000015">
    <property type="protein sequence ID" value="KAK4514904.1"/>
    <property type="molecule type" value="Genomic_DNA"/>
</dbReference>
<organism evidence="4 5">
    <name type="scientific">Mucor velutinosus</name>
    <dbReference type="NCBI Taxonomy" id="708070"/>
    <lineage>
        <taxon>Eukaryota</taxon>
        <taxon>Fungi</taxon>
        <taxon>Fungi incertae sedis</taxon>
        <taxon>Mucoromycota</taxon>
        <taxon>Mucoromycotina</taxon>
        <taxon>Mucoromycetes</taxon>
        <taxon>Mucorales</taxon>
        <taxon>Mucorineae</taxon>
        <taxon>Mucoraceae</taxon>
        <taxon>Mucor</taxon>
    </lineage>
</organism>
<dbReference type="InterPro" id="IPR045178">
    <property type="entry name" value="Fhl1/FHA1"/>
</dbReference>
<dbReference type="SUPFAM" id="SSF49879">
    <property type="entry name" value="SMAD/FHA domain"/>
    <property type="match status" value="1"/>
</dbReference>
<dbReference type="GeneID" id="89946212"/>
<evidence type="ECO:0000256" key="1">
    <source>
        <dbReference type="ARBA" id="ARBA00023242"/>
    </source>
</evidence>
<dbReference type="AlphaFoldDB" id="A0AAN7DE67"/>
<gene>
    <name evidence="4" type="ORF">ATC70_002510</name>
</gene>
<name>A0AAN7DE67_9FUNG</name>
<dbReference type="Proteomes" id="UP001304243">
    <property type="component" value="Unassembled WGS sequence"/>
</dbReference>
<dbReference type="RefSeq" id="XP_064681570.1">
    <property type="nucleotide sequence ID" value="XM_064821884.1"/>
</dbReference>
<dbReference type="Pfam" id="PF00498">
    <property type="entry name" value="FHA"/>
    <property type="match status" value="1"/>
</dbReference>
<comment type="caution">
    <text evidence="4">The sequence shown here is derived from an EMBL/GenBank/DDBJ whole genome shotgun (WGS) entry which is preliminary data.</text>
</comment>
<accession>A0AAN7DE67</accession>
<proteinExistence type="predicted"/>
<dbReference type="GO" id="GO:0005634">
    <property type="term" value="C:nucleus"/>
    <property type="evidence" value="ECO:0007669"/>
    <property type="project" value="TreeGrafter"/>
</dbReference>
<dbReference type="GO" id="GO:0060962">
    <property type="term" value="P:regulation of ribosomal protein gene transcription by RNA polymerase II"/>
    <property type="evidence" value="ECO:0007669"/>
    <property type="project" value="InterPro"/>
</dbReference>
<dbReference type="PANTHER" id="PTHR21712:SF29">
    <property type="entry name" value="PRE-RRNA-PROCESSING PROTEIN FHL1"/>
    <property type="match status" value="1"/>
</dbReference>
<evidence type="ECO:0000313" key="5">
    <source>
        <dbReference type="Proteomes" id="UP001304243"/>
    </source>
</evidence>
<keyword evidence="1" id="KW-0539">Nucleus</keyword>
<evidence type="ECO:0000256" key="2">
    <source>
        <dbReference type="SAM" id="MobiDB-lite"/>
    </source>
</evidence>
<feature type="compositionally biased region" description="Basic and acidic residues" evidence="2">
    <location>
        <begin position="453"/>
        <end position="477"/>
    </location>
</feature>
<dbReference type="InterPro" id="IPR000253">
    <property type="entry name" value="FHA_dom"/>
</dbReference>
<dbReference type="PROSITE" id="PS50006">
    <property type="entry name" value="FHA_DOMAIN"/>
    <property type="match status" value="1"/>
</dbReference>
<sequence length="477" mass="54227">METNEVVANNWATLSPKRVPSNQQALPDSPDYMDKYSTNSDDLRPTSNLNSSTSSTINHILHQQNLVVVGSHEKPITLGRGGSNTIKIGRRNRQISRVHVSIAFNNETERFELTVLGLNGACVDNVSYDQYGVAPLEDNSFIDVVGDQFHFKMPPPPSSVNFADKIQQQIQQQEVSEVVIRKNTDILRELSPEAEQQQVELIVEETAAPLPTKEEIVEVPPVEQTVATTTMEENAQEDEAFSSDLLPDEALSPVEKELSPEINVDEEIVSPVKQEMVAPVEEPKPVEKKLSKKEIRRALKREDKKKALILQEKKKQHLEEDSNDYAEVIIDALVFSRTSSMPISDICSRILKANPAYAKESREIWIERITSVLKERPFFGEIQRKGKTADGSPTENLYYYNSELDPVEWRRATYTQVGRSARKCTLKDKQYFWKIPPKLGRHRSSYIPPSASDLKRQRVTNDKEQQDENADPKKIRY</sequence>
<feature type="domain" description="FHA" evidence="3">
    <location>
        <begin position="76"/>
        <end position="128"/>
    </location>
</feature>
<dbReference type="InterPro" id="IPR008984">
    <property type="entry name" value="SMAD_FHA_dom_sf"/>
</dbReference>
<feature type="region of interest" description="Disordered" evidence="2">
    <location>
        <begin position="15"/>
        <end position="52"/>
    </location>
</feature>
<keyword evidence="5" id="KW-1185">Reference proteome</keyword>
<dbReference type="PANTHER" id="PTHR21712">
    <property type="entry name" value="PRE-RRNA-PROCESSING PROTEIN FHL1"/>
    <property type="match status" value="1"/>
</dbReference>